<dbReference type="Pfam" id="PF01042">
    <property type="entry name" value="Ribonuc_L-PSP"/>
    <property type="match status" value="1"/>
</dbReference>
<proteinExistence type="inferred from homology"/>
<dbReference type="NCBIfam" id="TIGR00004">
    <property type="entry name" value="Rid family detoxifying hydrolase"/>
    <property type="match status" value="1"/>
</dbReference>
<dbReference type="GO" id="GO:0019239">
    <property type="term" value="F:deaminase activity"/>
    <property type="evidence" value="ECO:0007669"/>
    <property type="project" value="TreeGrafter"/>
</dbReference>
<dbReference type="Gene3D" id="3.30.1330.40">
    <property type="entry name" value="RutC-like"/>
    <property type="match status" value="1"/>
</dbReference>
<keyword evidence="3" id="KW-1185">Reference proteome</keyword>
<dbReference type="FunFam" id="3.30.1330.40:FF:000001">
    <property type="entry name" value="L-PSP family endoribonuclease"/>
    <property type="match status" value="1"/>
</dbReference>
<comment type="similarity">
    <text evidence="1">Belongs to the RutC family.</text>
</comment>
<evidence type="ECO:0000313" key="2">
    <source>
        <dbReference type="EMBL" id="SFK32978.1"/>
    </source>
</evidence>
<accession>A0A1I3YM79</accession>
<dbReference type="PANTHER" id="PTHR11803:SF58">
    <property type="entry name" value="PROTEIN HMF1-RELATED"/>
    <property type="match status" value="1"/>
</dbReference>
<sequence length="129" mass="13332">MQKLDFIATDKAPAAVGPYSQAVRAGGFLYVSGQLGLVPATGQFAGADFEAQARQALANMGAILAEAGCAVTDIVSVDVFVTDLANFKLFNGIYDEFMAGHRPARAAVQVSGLPLGGVVEVKCVALARQ</sequence>
<dbReference type="PANTHER" id="PTHR11803">
    <property type="entry name" value="2-IMINOBUTANOATE/2-IMINOPROPANOATE DEAMINASE RIDA"/>
    <property type="match status" value="1"/>
</dbReference>
<dbReference type="AlphaFoldDB" id="A0A1I3YM79"/>
<evidence type="ECO:0000256" key="1">
    <source>
        <dbReference type="ARBA" id="ARBA00010552"/>
    </source>
</evidence>
<dbReference type="CDD" id="cd00448">
    <property type="entry name" value="YjgF_YER057c_UK114_family"/>
    <property type="match status" value="1"/>
</dbReference>
<gene>
    <name evidence="2" type="ORF">SAMN04488082_12087</name>
</gene>
<dbReference type="SUPFAM" id="SSF55298">
    <property type="entry name" value="YjgF-like"/>
    <property type="match status" value="1"/>
</dbReference>
<dbReference type="RefSeq" id="WP_092378187.1">
    <property type="nucleotide sequence ID" value="NZ_FORX01000020.1"/>
</dbReference>
<name>A0A1I3YM79_9BACT</name>
<dbReference type="STRING" id="52560.SAMN04488082_12087"/>
<dbReference type="InterPro" id="IPR035959">
    <property type="entry name" value="RutC-like_sf"/>
</dbReference>
<evidence type="ECO:0000313" key="3">
    <source>
        <dbReference type="Proteomes" id="UP000198635"/>
    </source>
</evidence>
<reference evidence="3" key="1">
    <citation type="submission" date="2016-10" db="EMBL/GenBank/DDBJ databases">
        <authorList>
            <person name="Varghese N."/>
            <person name="Submissions S."/>
        </authorList>
    </citation>
    <scope>NUCLEOTIDE SEQUENCE [LARGE SCALE GENOMIC DNA]</scope>
    <source>
        <strain evidence="3">DSM 5918</strain>
    </source>
</reference>
<dbReference type="InterPro" id="IPR006056">
    <property type="entry name" value="RidA"/>
</dbReference>
<protein>
    <submittedName>
        <fullName evidence="2">Endoribonuclease L-PSP</fullName>
    </submittedName>
</protein>
<dbReference type="EMBL" id="FORX01000020">
    <property type="protein sequence ID" value="SFK32978.1"/>
    <property type="molecule type" value="Genomic_DNA"/>
</dbReference>
<dbReference type="Proteomes" id="UP000198635">
    <property type="component" value="Unassembled WGS sequence"/>
</dbReference>
<organism evidence="2 3">
    <name type="scientific">Desulfomicrobium apsheronum</name>
    <dbReference type="NCBI Taxonomy" id="52560"/>
    <lineage>
        <taxon>Bacteria</taxon>
        <taxon>Pseudomonadati</taxon>
        <taxon>Thermodesulfobacteriota</taxon>
        <taxon>Desulfovibrionia</taxon>
        <taxon>Desulfovibrionales</taxon>
        <taxon>Desulfomicrobiaceae</taxon>
        <taxon>Desulfomicrobium</taxon>
    </lineage>
</organism>
<dbReference type="OrthoDB" id="9808943at2"/>
<dbReference type="InterPro" id="IPR006175">
    <property type="entry name" value="YjgF/YER057c/UK114"/>
</dbReference>
<dbReference type="GO" id="GO:0005829">
    <property type="term" value="C:cytosol"/>
    <property type="evidence" value="ECO:0007669"/>
    <property type="project" value="TreeGrafter"/>
</dbReference>